<reference evidence="1 2" key="1">
    <citation type="submission" date="2021-06" db="EMBL/GenBank/DDBJ databases">
        <title>Caerostris extrusa draft genome.</title>
        <authorList>
            <person name="Kono N."/>
            <person name="Arakawa K."/>
        </authorList>
    </citation>
    <scope>NUCLEOTIDE SEQUENCE [LARGE SCALE GENOMIC DNA]</scope>
</reference>
<evidence type="ECO:0000313" key="1">
    <source>
        <dbReference type="EMBL" id="GIY34355.1"/>
    </source>
</evidence>
<organism evidence="1 2">
    <name type="scientific">Caerostris extrusa</name>
    <name type="common">Bark spider</name>
    <name type="synonym">Caerostris bankana</name>
    <dbReference type="NCBI Taxonomy" id="172846"/>
    <lineage>
        <taxon>Eukaryota</taxon>
        <taxon>Metazoa</taxon>
        <taxon>Ecdysozoa</taxon>
        <taxon>Arthropoda</taxon>
        <taxon>Chelicerata</taxon>
        <taxon>Arachnida</taxon>
        <taxon>Araneae</taxon>
        <taxon>Araneomorphae</taxon>
        <taxon>Entelegynae</taxon>
        <taxon>Araneoidea</taxon>
        <taxon>Araneidae</taxon>
        <taxon>Caerostris</taxon>
    </lineage>
</organism>
<protein>
    <submittedName>
        <fullName evidence="1">Uncharacterized protein</fullName>
    </submittedName>
</protein>
<comment type="caution">
    <text evidence="1">The sequence shown here is derived from an EMBL/GenBank/DDBJ whole genome shotgun (WGS) entry which is preliminary data.</text>
</comment>
<dbReference type="EMBL" id="BPLR01009758">
    <property type="protein sequence ID" value="GIY34355.1"/>
    <property type="molecule type" value="Genomic_DNA"/>
</dbReference>
<sequence length="103" mass="11453">MSQAGFIGLRPIFSLLIPPANIVTVLPEIGNPDESYVTTLANMDCHGVMNAVFTSSKEQDLISTRKHKLSWDCECSTFTISRRTLCPLVNKNRQEINEALARS</sequence>
<gene>
    <name evidence="1" type="ORF">CEXT_641431</name>
</gene>
<evidence type="ECO:0000313" key="2">
    <source>
        <dbReference type="Proteomes" id="UP001054945"/>
    </source>
</evidence>
<keyword evidence="2" id="KW-1185">Reference proteome</keyword>
<proteinExistence type="predicted"/>
<dbReference type="Proteomes" id="UP001054945">
    <property type="component" value="Unassembled WGS sequence"/>
</dbReference>
<dbReference type="AlphaFoldDB" id="A0AAV4SPF7"/>
<accession>A0AAV4SPF7</accession>
<name>A0AAV4SPF7_CAEEX</name>